<dbReference type="InterPro" id="IPR035258">
    <property type="entry name" value="DUF5350"/>
</dbReference>
<dbReference type="EMBL" id="PGCL01000002">
    <property type="protein sequence ID" value="TAJ44632.1"/>
    <property type="molecule type" value="Genomic_DNA"/>
</dbReference>
<keyword evidence="3" id="KW-1185">Reference proteome</keyword>
<evidence type="ECO:0000256" key="1">
    <source>
        <dbReference type="SAM" id="MobiDB-lite"/>
    </source>
</evidence>
<accession>A0A483CNJ7</accession>
<dbReference type="Pfam" id="PF17299">
    <property type="entry name" value="DUF5350"/>
    <property type="match status" value="1"/>
</dbReference>
<dbReference type="Proteomes" id="UP000292580">
    <property type="component" value="Unassembled WGS sequence"/>
</dbReference>
<feature type="region of interest" description="Disordered" evidence="1">
    <location>
        <begin position="21"/>
        <end position="103"/>
    </location>
</feature>
<gene>
    <name evidence="2" type="ORF">CUJ86_04820</name>
</gene>
<organism evidence="2 3">
    <name type="scientific">Methanofollis fontis</name>
    <dbReference type="NCBI Taxonomy" id="2052832"/>
    <lineage>
        <taxon>Archaea</taxon>
        <taxon>Methanobacteriati</taxon>
        <taxon>Methanobacteriota</taxon>
        <taxon>Stenosarchaea group</taxon>
        <taxon>Methanomicrobia</taxon>
        <taxon>Methanomicrobiales</taxon>
        <taxon>Methanomicrobiaceae</taxon>
        <taxon>Methanofollis</taxon>
    </lineage>
</organism>
<proteinExistence type="predicted"/>
<name>A0A483CNJ7_9EURY</name>
<dbReference type="AlphaFoldDB" id="A0A483CNJ7"/>
<reference evidence="2 3" key="1">
    <citation type="submission" date="2017-11" db="EMBL/GenBank/DDBJ databases">
        <title>Isolation and Characterization of Methanofollis Species from Methane Seep Offshore SW Taiwan.</title>
        <authorList>
            <person name="Teng N.-H."/>
            <person name="Lai M.-C."/>
            <person name="Chen S.-C."/>
        </authorList>
    </citation>
    <scope>NUCLEOTIDE SEQUENCE [LARGE SCALE GENOMIC DNA]</scope>
    <source>
        <strain evidence="2 3">FWC-SCC2</strain>
    </source>
</reference>
<evidence type="ECO:0000313" key="3">
    <source>
        <dbReference type="Proteomes" id="UP000292580"/>
    </source>
</evidence>
<protein>
    <recommendedName>
        <fullName evidence="4">DUF5350 domain-containing protein</fullName>
    </recommendedName>
</protein>
<dbReference type="OrthoDB" id="107596at2157"/>
<evidence type="ECO:0000313" key="2">
    <source>
        <dbReference type="EMBL" id="TAJ44632.1"/>
    </source>
</evidence>
<evidence type="ECO:0008006" key="4">
    <source>
        <dbReference type="Google" id="ProtNLM"/>
    </source>
</evidence>
<comment type="caution">
    <text evidence="2">The sequence shown here is derived from an EMBL/GenBank/DDBJ whole genome shotgun (WGS) entry which is preliminary data.</text>
</comment>
<feature type="compositionally biased region" description="Gly residues" evidence="1">
    <location>
        <begin position="56"/>
        <end position="76"/>
    </location>
</feature>
<dbReference type="RefSeq" id="WP_130646427.1">
    <property type="nucleotide sequence ID" value="NZ_PGCL01000002.1"/>
</dbReference>
<sequence length="103" mass="11226">MGKTGTTTWAQVKNVAGKIRLVRAQESNTKKPGPNQRFKASSTLKKIAAEAERQQGRGGRNQRGGRGGRGGRGRGGQQMNDPRIRRRMPRSKTTALGVKAKSR</sequence>